<accession>A0A1G7HDS5</accession>
<keyword evidence="2" id="KW-0472">Membrane</keyword>
<dbReference type="Pfam" id="PF11847">
    <property type="entry name" value="GT-C_AftD"/>
    <property type="match status" value="1"/>
</dbReference>
<feature type="transmembrane region" description="Helical" evidence="2">
    <location>
        <begin position="1261"/>
        <end position="1282"/>
    </location>
</feature>
<dbReference type="SUPFAM" id="SSF49785">
    <property type="entry name" value="Galactose-binding domain-like"/>
    <property type="match status" value="1"/>
</dbReference>
<dbReference type="Pfam" id="PF24607">
    <property type="entry name" value="CBM_AftD"/>
    <property type="match status" value="1"/>
</dbReference>
<feature type="transmembrane region" description="Helical" evidence="2">
    <location>
        <begin position="40"/>
        <end position="57"/>
    </location>
</feature>
<feature type="transmembrane region" description="Helical" evidence="2">
    <location>
        <begin position="144"/>
        <end position="161"/>
    </location>
</feature>
<reference evidence="6" key="1">
    <citation type="submission" date="2016-10" db="EMBL/GenBank/DDBJ databases">
        <authorList>
            <person name="Varghese N."/>
            <person name="Submissions S."/>
        </authorList>
    </citation>
    <scope>NUCLEOTIDE SEQUENCE [LARGE SCALE GENOMIC DNA]</scope>
    <source>
        <strain evidence="6">DSM 44268</strain>
    </source>
</reference>
<dbReference type="InterPro" id="IPR008979">
    <property type="entry name" value="Galactose-bd-like_sf"/>
</dbReference>
<evidence type="ECO:0000313" key="6">
    <source>
        <dbReference type="Proteomes" id="UP000199406"/>
    </source>
</evidence>
<organism evidence="5 6">
    <name type="scientific">Blastococcus aurantiacus</name>
    <dbReference type="NCBI Taxonomy" id="1550231"/>
    <lineage>
        <taxon>Bacteria</taxon>
        <taxon>Bacillati</taxon>
        <taxon>Actinomycetota</taxon>
        <taxon>Actinomycetes</taxon>
        <taxon>Geodermatophilales</taxon>
        <taxon>Geodermatophilaceae</taxon>
        <taxon>Blastococcus</taxon>
    </lineage>
</organism>
<feature type="transmembrane region" description="Helical" evidence="2">
    <location>
        <begin position="122"/>
        <end position="139"/>
    </location>
</feature>
<dbReference type="STRING" id="1550231.SAMN05660662_0546"/>
<feature type="transmembrane region" description="Helical" evidence="2">
    <location>
        <begin position="393"/>
        <end position="411"/>
    </location>
</feature>
<evidence type="ECO:0000313" key="5">
    <source>
        <dbReference type="EMBL" id="SDE98627.1"/>
    </source>
</evidence>
<feature type="transmembrane region" description="Helical" evidence="2">
    <location>
        <begin position="310"/>
        <end position="333"/>
    </location>
</feature>
<dbReference type="InterPro" id="IPR021798">
    <property type="entry name" value="AftD_N"/>
</dbReference>
<feature type="transmembrane region" description="Helical" evidence="2">
    <location>
        <begin position="200"/>
        <end position="230"/>
    </location>
</feature>
<keyword evidence="2" id="KW-0812">Transmembrane</keyword>
<dbReference type="Proteomes" id="UP000199406">
    <property type="component" value="Unassembled WGS sequence"/>
</dbReference>
<evidence type="ECO:0000259" key="3">
    <source>
        <dbReference type="Pfam" id="PF11847"/>
    </source>
</evidence>
<keyword evidence="2" id="KW-1133">Transmembrane helix</keyword>
<feature type="transmembrane region" description="Helical" evidence="2">
    <location>
        <begin position="1376"/>
        <end position="1393"/>
    </location>
</feature>
<feature type="transmembrane region" description="Helical" evidence="2">
    <location>
        <begin position="242"/>
        <end position="263"/>
    </location>
</feature>
<evidence type="ECO:0000256" key="1">
    <source>
        <dbReference type="SAM" id="MobiDB-lite"/>
    </source>
</evidence>
<feature type="region of interest" description="Disordered" evidence="1">
    <location>
        <begin position="963"/>
        <end position="983"/>
    </location>
</feature>
<feature type="domain" description="Alpha-(1-&gt;3)-arabinofuranosyltransferase N-terminal GT-C" evidence="3">
    <location>
        <begin position="48"/>
        <end position="714"/>
    </location>
</feature>
<feature type="region of interest" description="Disordered" evidence="1">
    <location>
        <begin position="1"/>
        <end position="24"/>
    </location>
</feature>
<feature type="transmembrane region" description="Helical" evidence="2">
    <location>
        <begin position="1346"/>
        <end position="1364"/>
    </location>
</feature>
<gene>
    <name evidence="5" type="ORF">SAMN05660662_0546</name>
</gene>
<feature type="transmembrane region" description="Helical" evidence="2">
    <location>
        <begin position="345"/>
        <end position="363"/>
    </location>
</feature>
<evidence type="ECO:0000256" key="2">
    <source>
        <dbReference type="SAM" id="Phobius"/>
    </source>
</evidence>
<name>A0A1G7HDS5_9ACTN</name>
<protein>
    <submittedName>
        <fullName evidence="5">Arabinofuranan 3-O-arabinosyltransferase</fullName>
    </submittedName>
</protein>
<sequence length="1411" mass="146763">MATMVTGTPAGPSSTDAASSGGPREPVTGRFRALLGRWRLALVCAGFLVLAMLQAPGKILGDTKSDLVVDPLAFLGRALTLWEPEGAAGQIQNQAYGYLFPMGPFFALGQLAGVPAWIVQRLWFAALMSVAFLGVVLLARRLRIGTPATAVLAGIAYALSPRMVTEIGAISIETIPLALAPWVLVPLVGAADRGSARRAAALSGLAVFCVGGVNAVATAAVLPLAVLYLLTRPAGPFKRRLIAWWVVAVGLATAWWAGPLVLLGRFGSSFLYYIETAAATTFPTDVLSVLRGTSHWLAALASPSGPNWPAGWALVHEVVPIVGTVLLATAGLAAMCRRDLPERTWLVLGLLAGVGLVSLGHLAEVQGVLAERLHDWLDGPLAPLRNVHKWDPVVRLPLVLGLAHLGGVAVRHVRRVREDAGARHGRRGGATLASRAVLLALALALVASVSPALAGRLAPPAGFSDVPGYWQQTADFLAAEQPSGRALLVPGSSFPEYEWGTPIDEPMQALAESPWDVRNAIPLTPEGHIRMLDAIEARLEVGEGSAGLTRYLARAGISHLVLRNDLDTGEAVATRAVLVRQALRDSPGIGLVATFGPVSGGDDLRDGSVADAGLDEPAPAVEVYAVADTAPSAWTAPLSSAVTVHGGPEALLSLEDRGMITDRPTLMAGTPGAPIEPAMVTDALIRRERNYGRLIGATSGGLTEQDALRLDNPARDYVLPALGAAESVIEYLGGTPTASSSASDADGFAAARLDTQPWSAVDADPMTAWRPAPWDESGEPPWWRLTTERPVAAREIIVSLGQEPGVARPEELRITTDTGELVVRVADTGEEQALPLPEGYTSTVTISSLVPAGAPGAPALSIAEVRVPGVNMHRSAVTPSPASPVSVFAFDALRGRSGCVTGAEGDPRCAPGLVSGSEEAIWLDRGFSTSQWFDYEVFATAVARPGRALDAVLAEARGSARVEASSEPVTDPRGSGAAAVDGNPATAWMAGGDDFRPTLELTWDEPRAVDSLRVVTAPGLAAATPTAVSIDAGGLPRTVRLAEDGIAQFAPVVTDRLSVTFLLPGDAESVDPYTRWEQRLGVGVSELEVGGPNPVADPDTEVFFECGEGPEVRVDGTVMLTAARTTVGRLEAQRPLALEFCDTAPTIRLPAGEHRLLGRSSATMSIDSTTLLRVGSPGDTDRGVRTAAETPRWNAEHRTVQVEDRSEDTLLVIPENTNPGWTARLDGQVLAPVAVDGWQQGYILPPGAAGTVQLDFAPGPYYRAALAVGAGAVLLLVLVAALPARPGRNRPPRSPGRAAALSAVLMTAFVTGAALLGTALVGGLVGMAALAGLWVLRQLLPRTAPALLGSVAVLALVVAGGLLLADADGTETQRQVLAVVALSAVVAGVVPGLPARWLPGRRGAPAVVAGR</sequence>
<dbReference type="GO" id="GO:0016740">
    <property type="term" value="F:transferase activity"/>
    <property type="evidence" value="ECO:0007669"/>
    <property type="project" value="UniProtKB-KW"/>
</dbReference>
<dbReference type="InterPro" id="IPR056997">
    <property type="entry name" value="CBM_AftD"/>
</dbReference>
<feature type="domain" description="Arabinofuranosyltransferase D third carbohydrate binding module" evidence="4">
    <location>
        <begin position="963"/>
        <end position="1092"/>
    </location>
</feature>
<feature type="transmembrane region" description="Helical" evidence="2">
    <location>
        <begin position="167"/>
        <end position="188"/>
    </location>
</feature>
<keyword evidence="6" id="KW-1185">Reference proteome</keyword>
<feature type="transmembrane region" description="Helical" evidence="2">
    <location>
        <begin position="432"/>
        <end position="454"/>
    </location>
</feature>
<dbReference type="OrthoDB" id="5242711at2"/>
<dbReference type="EMBL" id="FNBT01000001">
    <property type="protein sequence ID" value="SDE98627.1"/>
    <property type="molecule type" value="Genomic_DNA"/>
</dbReference>
<feature type="transmembrane region" description="Helical" evidence="2">
    <location>
        <begin position="270"/>
        <end position="290"/>
    </location>
</feature>
<evidence type="ECO:0000259" key="4">
    <source>
        <dbReference type="Pfam" id="PF24607"/>
    </source>
</evidence>
<keyword evidence="5" id="KW-0808">Transferase</keyword>
<feature type="transmembrane region" description="Helical" evidence="2">
    <location>
        <begin position="1303"/>
        <end position="1334"/>
    </location>
</feature>
<proteinExistence type="predicted"/>